<feature type="transmembrane region" description="Helical" evidence="2">
    <location>
        <begin position="32"/>
        <end position="50"/>
    </location>
</feature>
<feature type="transmembrane region" description="Helical" evidence="2">
    <location>
        <begin position="56"/>
        <end position="74"/>
    </location>
</feature>
<evidence type="ECO:0000256" key="2">
    <source>
        <dbReference type="SAM" id="Phobius"/>
    </source>
</evidence>
<protein>
    <submittedName>
        <fullName evidence="4">YrhK family protein</fullName>
    </submittedName>
</protein>
<reference evidence="4" key="2">
    <citation type="submission" date="2021-04" db="EMBL/GenBank/DDBJ databases">
        <authorList>
            <person name="Gilroy R."/>
        </authorList>
    </citation>
    <scope>NUCLEOTIDE SEQUENCE</scope>
    <source>
        <strain evidence="4">ChiHjej13B12-752</strain>
    </source>
</reference>
<name>A0A9D1U1X4_9STAP</name>
<evidence type="ECO:0000313" key="4">
    <source>
        <dbReference type="EMBL" id="HIW13714.1"/>
    </source>
</evidence>
<keyword evidence="2" id="KW-1133">Transmembrane helix</keyword>
<evidence type="ECO:0000259" key="3">
    <source>
        <dbReference type="Pfam" id="PF14145"/>
    </source>
</evidence>
<dbReference type="AlphaFoldDB" id="A0A9D1U1X4"/>
<feature type="compositionally biased region" description="Acidic residues" evidence="1">
    <location>
        <begin position="98"/>
        <end position="108"/>
    </location>
</feature>
<keyword evidence="2" id="KW-0472">Membrane</keyword>
<feature type="domain" description="YrhK" evidence="3">
    <location>
        <begin position="25"/>
        <end position="78"/>
    </location>
</feature>
<gene>
    <name evidence="4" type="ORF">H9891_11235</name>
</gene>
<sequence length="108" mass="12630">MPKMKKDKNYFEFDIGSFGVFFNKKYHLVSTVNDLMLGIWFVVGSVFFLFHSTMMAGTILFILGSLQLLARPILKLLHGFFIRKETEQEMKEDTPSEIIEELTDQDER</sequence>
<evidence type="ECO:0000256" key="1">
    <source>
        <dbReference type="SAM" id="MobiDB-lite"/>
    </source>
</evidence>
<dbReference type="EMBL" id="DXHR01000035">
    <property type="protein sequence ID" value="HIW13714.1"/>
    <property type="molecule type" value="Genomic_DNA"/>
</dbReference>
<feature type="region of interest" description="Disordered" evidence="1">
    <location>
        <begin position="88"/>
        <end position="108"/>
    </location>
</feature>
<dbReference type="Pfam" id="PF14145">
    <property type="entry name" value="YrhK"/>
    <property type="match status" value="1"/>
</dbReference>
<dbReference type="InterPro" id="IPR025424">
    <property type="entry name" value="YrhK_domain"/>
</dbReference>
<comment type="caution">
    <text evidence="4">The sequence shown here is derived from an EMBL/GenBank/DDBJ whole genome shotgun (WGS) entry which is preliminary data.</text>
</comment>
<accession>A0A9D1U1X4</accession>
<keyword evidence="2" id="KW-0812">Transmembrane</keyword>
<organism evidence="4 5">
    <name type="scientific">Candidatus Salinicoccus stercoripullorum</name>
    <dbReference type="NCBI Taxonomy" id="2838756"/>
    <lineage>
        <taxon>Bacteria</taxon>
        <taxon>Bacillati</taxon>
        <taxon>Bacillota</taxon>
        <taxon>Bacilli</taxon>
        <taxon>Bacillales</taxon>
        <taxon>Staphylococcaceae</taxon>
        <taxon>Salinicoccus</taxon>
    </lineage>
</organism>
<proteinExistence type="predicted"/>
<reference evidence="4" key="1">
    <citation type="journal article" date="2021" name="PeerJ">
        <title>Extensive microbial diversity within the chicken gut microbiome revealed by metagenomics and culture.</title>
        <authorList>
            <person name="Gilroy R."/>
            <person name="Ravi A."/>
            <person name="Getino M."/>
            <person name="Pursley I."/>
            <person name="Horton D.L."/>
            <person name="Alikhan N.F."/>
            <person name="Baker D."/>
            <person name="Gharbi K."/>
            <person name="Hall N."/>
            <person name="Watson M."/>
            <person name="Adriaenssens E.M."/>
            <person name="Foster-Nyarko E."/>
            <person name="Jarju S."/>
            <person name="Secka A."/>
            <person name="Antonio M."/>
            <person name="Oren A."/>
            <person name="Chaudhuri R.R."/>
            <person name="La Ragione R."/>
            <person name="Hildebrand F."/>
            <person name="Pallen M.J."/>
        </authorList>
    </citation>
    <scope>NUCLEOTIDE SEQUENCE</scope>
    <source>
        <strain evidence="4">ChiHjej13B12-752</strain>
    </source>
</reference>
<evidence type="ECO:0000313" key="5">
    <source>
        <dbReference type="Proteomes" id="UP000823989"/>
    </source>
</evidence>
<dbReference type="Proteomes" id="UP000823989">
    <property type="component" value="Unassembled WGS sequence"/>
</dbReference>